<reference evidence="2" key="1">
    <citation type="submission" date="2016-01" db="EMBL/GenBank/DDBJ databases">
        <authorList>
            <person name="Peeters C."/>
        </authorList>
    </citation>
    <scope>NUCLEOTIDE SEQUENCE [LARGE SCALE GENOMIC DNA]</scope>
    <source>
        <strain evidence="2">LMG 29325</strain>
    </source>
</reference>
<dbReference type="AlphaFoldDB" id="A0A158ANU7"/>
<proteinExistence type="predicted"/>
<evidence type="ECO:0000313" key="3">
    <source>
        <dbReference type="Proteomes" id="UP000054596"/>
    </source>
</evidence>
<evidence type="ECO:0000313" key="2">
    <source>
        <dbReference type="EMBL" id="SAK59340.1"/>
    </source>
</evidence>
<feature type="transmembrane region" description="Helical" evidence="1">
    <location>
        <begin position="64"/>
        <end position="84"/>
    </location>
</feature>
<keyword evidence="1" id="KW-1133">Transmembrane helix</keyword>
<dbReference type="Proteomes" id="UP000054596">
    <property type="component" value="Unassembled WGS sequence"/>
</dbReference>
<sequence>MPVDLSEVGEAYPYPAHGPRLLPWLGIWLVCCALGGPLMLLAWPASEAASGPSFWCTVIGVPNFVFLALFCIARIGYEALWTYAHNRNKARTKRLAEHLRIAQKPLLVLGVGYCVPSVTSNLPGIVVAKTPLFKSQGPRDGVGHVVHNRFEEASWSEECVLAHEWEDDPDGDSATSSPQPPRRIATVVLKLVNAIEPLVLVLQALSQYGPEYAPLVRISAPSDQAAQAEQHARDALRLSGLPALDCAAVGDSQSLLIADHWLDARERRALLILAFAWHDTHPPERSSEAAVAVLLNAGFYQLPESVQALATLHRPIEDHAEAQTLRDLALNAALWGKTDPTNVTHAWITRLDAEHDRTLLDELKHAAFTDIATHETHRRLDRFVGDAGAATPWLSIAAAIESGSSGPHLVLDQAQAAILYVQPTVSHDNPEQQPEGA</sequence>
<keyword evidence="1" id="KW-0812">Transmembrane</keyword>
<gene>
    <name evidence="2" type="ORF">AWB82_02662</name>
</gene>
<feature type="transmembrane region" description="Helical" evidence="1">
    <location>
        <begin position="21"/>
        <end position="44"/>
    </location>
</feature>
<accession>A0A158ANU7</accession>
<dbReference type="EMBL" id="FCOJ02000015">
    <property type="protein sequence ID" value="SAK59340.1"/>
    <property type="molecule type" value="Genomic_DNA"/>
</dbReference>
<evidence type="ECO:0000256" key="1">
    <source>
        <dbReference type="SAM" id="Phobius"/>
    </source>
</evidence>
<protein>
    <submittedName>
        <fullName evidence="2">Uncharacterized protein</fullName>
    </submittedName>
</protein>
<keyword evidence="3" id="KW-1185">Reference proteome</keyword>
<keyword evidence="1" id="KW-0472">Membrane</keyword>
<organism evidence="2 3">
    <name type="scientific">Caballeronia glebae</name>
    <dbReference type="NCBI Taxonomy" id="1777143"/>
    <lineage>
        <taxon>Bacteria</taxon>
        <taxon>Pseudomonadati</taxon>
        <taxon>Pseudomonadota</taxon>
        <taxon>Betaproteobacteria</taxon>
        <taxon>Burkholderiales</taxon>
        <taxon>Burkholderiaceae</taxon>
        <taxon>Caballeronia</taxon>
    </lineage>
</organism>
<name>A0A158ANU7_9BURK</name>
<comment type="caution">
    <text evidence="2">The sequence shown here is derived from an EMBL/GenBank/DDBJ whole genome shotgun (WGS) entry which is preliminary data.</text>
</comment>
<dbReference type="STRING" id="1777143.AWB82_02662"/>